<reference evidence="1" key="1">
    <citation type="journal article" date="2021" name="Proc. Natl. Acad. Sci. U.S.A.">
        <title>A Catalog of Tens of Thousands of Viruses from Human Metagenomes Reveals Hidden Associations with Chronic Diseases.</title>
        <authorList>
            <person name="Tisza M.J."/>
            <person name="Buck C.B."/>
        </authorList>
    </citation>
    <scope>NUCLEOTIDE SEQUENCE</scope>
    <source>
        <strain evidence="1">Ctuev19</strain>
    </source>
</reference>
<protein>
    <submittedName>
        <fullName evidence="1">Helix-turn-helix domain-containing protein</fullName>
    </submittedName>
</protein>
<dbReference type="EMBL" id="BK032585">
    <property type="protein sequence ID" value="DAF49617.1"/>
    <property type="molecule type" value="Genomic_DNA"/>
</dbReference>
<proteinExistence type="predicted"/>
<sequence length="176" mass="19822">MSEAVLISIRPEWCNWIANGAKTVEIRKTRPKLKPPFKCYMYCSAAATTDPNQILEIHGHDGKIRKANGHVIGEFVCDNIMKINRIGTADNVITSSCLTNDELNSYLDGCCGYAWHISKLKIYGIPRELSVFSKPCHEKLYCESCAMYTENADSCGNEALRLHRAPQSWQYVEDNG</sequence>
<evidence type="ECO:0000313" key="1">
    <source>
        <dbReference type="EMBL" id="DAF49617.1"/>
    </source>
</evidence>
<dbReference type="SUPFAM" id="SSF88697">
    <property type="entry name" value="PUA domain-like"/>
    <property type="match status" value="1"/>
</dbReference>
<dbReference type="Gene3D" id="2.30.130.30">
    <property type="entry name" value="Hypothetical protein"/>
    <property type="match status" value="1"/>
</dbReference>
<dbReference type="InterPro" id="IPR015947">
    <property type="entry name" value="PUA-like_sf"/>
</dbReference>
<accession>A0A8S5SF32</accession>
<organism evidence="1">
    <name type="scientific">Myoviridae sp. ctuev19</name>
    <dbReference type="NCBI Taxonomy" id="2827716"/>
    <lineage>
        <taxon>Viruses</taxon>
        <taxon>Duplodnaviria</taxon>
        <taxon>Heunggongvirae</taxon>
        <taxon>Uroviricota</taxon>
        <taxon>Caudoviricetes</taxon>
    </lineage>
</organism>
<name>A0A8S5SF32_9CAUD</name>